<dbReference type="Proteomes" id="UP000199058">
    <property type="component" value="Unassembled WGS sequence"/>
</dbReference>
<dbReference type="InterPro" id="IPR029016">
    <property type="entry name" value="GAF-like_dom_sf"/>
</dbReference>
<keyword evidence="3" id="KW-0597">Phosphoprotein</keyword>
<dbReference type="GO" id="GO:0000160">
    <property type="term" value="P:phosphorelay signal transduction system"/>
    <property type="evidence" value="ECO:0007669"/>
    <property type="project" value="InterPro"/>
</dbReference>
<dbReference type="STRING" id="1122252.SAMN05660443_2015"/>
<proteinExistence type="predicted"/>
<feature type="domain" description="EAL" evidence="5">
    <location>
        <begin position="137"/>
        <end position="400"/>
    </location>
</feature>
<dbReference type="OrthoDB" id="9812358at2"/>
<evidence type="ECO:0000256" key="3">
    <source>
        <dbReference type="PROSITE-ProRule" id="PRU00169"/>
    </source>
</evidence>
<dbReference type="Gene3D" id="3.30.450.40">
    <property type="match status" value="1"/>
</dbReference>
<dbReference type="Pfam" id="PF00563">
    <property type="entry name" value="EAL"/>
    <property type="match status" value="1"/>
</dbReference>
<sequence>MTDKLLILDDDELTGKTLKSLAEFAGYEVEFTSSSDMFFRLLTSWQPQIVILDLVMSPMDGVEVLTEMTRLETSSSIIITSGVGSRVLDAAARSAAARQLKLLGTLPKPFTSKELFELLNRTPAPVPSVDQIDTAKYLPSRQDLLQLIDQQQLSLAFQPKISCSSGQLIGFEALARWRHPTEGSVPPENFIAQAEAEDLIDPLTEQIMQQALSWFGSFKNQHTKFIDQELSPNDLHLSINLSAKSLSNEQLFITLEALCQEHQVAPHEIVLELTETAAMEDPTYSMETLTRLRIKGFQVSIDDFGIGFSSIQQLVRLPFSELKIDKTFVLSALASLESRLVVKAIIDLAHSLNIRVTAEGIEDQETLQLLKDQGCDAAQGFYLGRPQPPTAIPNWLEEHGRYLEEQRLRNLQQLKILDTPPEERFDRVTLLARKFFDVPISLVSLVDRDRQWFKSKVGTELLQTPRSQALCNLAIQQDQTFIADESFISSWAANKKNLPYDPEIKFYAGHPIRSAEGYKLGTLCILDHKPRYFSDKQIQLLEDLARLVEYELAAYDSLYQDKITELVSRPAFEQRAPQLLALAREHQLPVTLIAIHLDNLRLVNKAEGLPAGDQLLENFSQLLQASFRDTDLLARLGGAEFVVLLLDESPEAITTRLELLYMLTQQINGQGEPPQVFTYEYGLASVQKDDDYQWEKLYLLADQQLYASQPPLKKS</sequence>
<dbReference type="SUPFAM" id="SSF52172">
    <property type="entry name" value="CheY-like"/>
    <property type="match status" value="1"/>
</dbReference>
<dbReference type="Gene3D" id="3.40.50.2300">
    <property type="match status" value="1"/>
</dbReference>
<evidence type="ECO:0000313" key="7">
    <source>
        <dbReference type="EMBL" id="SFC27224.1"/>
    </source>
</evidence>
<dbReference type="InterPro" id="IPR050706">
    <property type="entry name" value="Cyclic-di-GMP_PDE-like"/>
</dbReference>
<accession>A0A1I1HTI4</accession>
<dbReference type="Gene3D" id="3.20.20.450">
    <property type="entry name" value="EAL domain"/>
    <property type="match status" value="1"/>
</dbReference>
<dbReference type="InterPro" id="IPR001633">
    <property type="entry name" value="EAL_dom"/>
</dbReference>
<dbReference type="SUPFAM" id="SSF55781">
    <property type="entry name" value="GAF domain-like"/>
    <property type="match status" value="1"/>
</dbReference>
<dbReference type="GO" id="GO:0071111">
    <property type="term" value="F:cyclic-guanylate-specific phosphodiesterase activity"/>
    <property type="evidence" value="ECO:0007669"/>
    <property type="project" value="InterPro"/>
</dbReference>
<dbReference type="PROSITE" id="PS50110">
    <property type="entry name" value="RESPONSE_REGULATORY"/>
    <property type="match status" value="1"/>
</dbReference>
<dbReference type="InterPro" id="IPR029787">
    <property type="entry name" value="Nucleotide_cyclase"/>
</dbReference>
<dbReference type="SMART" id="SM00267">
    <property type="entry name" value="GGDEF"/>
    <property type="match status" value="1"/>
</dbReference>
<evidence type="ECO:0000259" key="6">
    <source>
        <dbReference type="PROSITE" id="PS50887"/>
    </source>
</evidence>
<evidence type="ECO:0000259" key="5">
    <source>
        <dbReference type="PROSITE" id="PS50883"/>
    </source>
</evidence>
<dbReference type="PROSITE" id="PS50883">
    <property type="entry name" value="EAL"/>
    <property type="match status" value="1"/>
</dbReference>
<feature type="domain" description="GGDEF" evidence="6">
    <location>
        <begin position="588"/>
        <end position="715"/>
    </location>
</feature>
<gene>
    <name evidence="7" type="ORF">SAMN05660443_2015</name>
</gene>
<dbReference type="InterPro" id="IPR043128">
    <property type="entry name" value="Rev_trsase/Diguanyl_cyclase"/>
</dbReference>
<dbReference type="InterPro" id="IPR035919">
    <property type="entry name" value="EAL_sf"/>
</dbReference>
<dbReference type="EMBL" id="FOLH01000004">
    <property type="protein sequence ID" value="SFC27224.1"/>
    <property type="molecule type" value="Genomic_DNA"/>
</dbReference>
<dbReference type="InterPro" id="IPR001789">
    <property type="entry name" value="Sig_transdc_resp-reg_receiver"/>
</dbReference>
<protein>
    <submittedName>
        <fullName evidence="7">Diguanylate cyclase (GGDEF) domain-containing protein</fullName>
    </submittedName>
</protein>
<reference evidence="7 8" key="1">
    <citation type="submission" date="2016-10" db="EMBL/GenBank/DDBJ databases">
        <authorList>
            <person name="de Groot N.N."/>
        </authorList>
    </citation>
    <scope>NUCLEOTIDE SEQUENCE [LARGE SCALE GENOMIC DNA]</scope>
    <source>
        <strain evidence="7 8">DSM 18438</strain>
    </source>
</reference>
<dbReference type="GO" id="GO:0016301">
    <property type="term" value="F:kinase activity"/>
    <property type="evidence" value="ECO:0007669"/>
    <property type="project" value="UniProtKB-KW"/>
</dbReference>
<dbReference type="CDD" id="cd01949">
    <property type="entry name" value="GGDEF"/>
    <property type="match status" value="1"/>
</dbReference>
<dbReference type="InterPro" id="IPR003018">
    <property type="entry name" value="GAF"/>
</dbReference>
<keyword evidence="1" id="KW-0808">Transferase</keyword>
<dbReference type="NCBIfam" id="TIGR00254">
    <property type="entry name" value="GGDEF"/>
    <property type="match status" value="1"/>
</dbReference>
<dbReference type="PROSITE" id="PS50887">
    <property type="entry name" value="GGDEF"/>
    <property type="match status" value="1"/>
</dbReference>
<feature type="modified residue" description="4-aspartylphosphate" evidence="3">
    <location>
        <position position="53"/>
    </location>
</feature>
<evidence type="ECO:0000259" key="4">
    <source>
        <dbReference type="PROSITE" id="PS50110"/>
    </source>
</evidence>
<dbReference type="SUPFAM" id="SSF141868">
    <property type="entry name" value="EAL domain-like"/>
    <property type="match status" value="1"/>
</dbReference>
<dbReference type="InterPro" id="IPR000160">
    <property type="entry name" value="GGDEF_dom"/>
</dbReference>
<feature type="domain" description="Response regulatory" evidence="4">
    <location>
        <begin position="4"/>
        <end position="123"/>
    </location>
</feature>
<evidence type="ECO:0000256" key="1">
    <source>
        <dbReference type="ARBA" id="ARBA00022679"/>
    </source>
</evidence>
<evidence type="ECO:0000313" key="8">
    <source>
        <dbReference type="Proteomes" id="UP000199058"/>
    </source>
</evidence>
<dbReference type="CDD" id="cd01948">
    <property type="entry name" value="EAL"/>
    <property type="match status" value="1"/>
</dbReference>
<keyword evidence="8" id="KW-1185">Reference proteome</keyword>
<keyword evidence="2" id="KW-0418">Kinase</keyword>
<dbReference type="PANTHER" id="PTHR33121:SF71">
    <property type="entry name" value="OXYGEN SENSOR PROTEIN DOSP"/>
    <property type="match status" value="1"/>
</dbReference>
<name>A0A1I1HTI4_9GAMM</name>
<dbReference type="Gene3D" id="3.30.70.270">
    <property type="match status" value="1"/>
</dbReference>
<dbReference type="Pfam" id="PF00072">
    <property type="entry name" value="Response_reg"/>
    <property type="match status" value="1"/>
</dbReference>
<dbReference type="Pfam" id="PF01590">
    <property type="entry name" value="GAF"/>
    <property type="match status" value="1"/>
</dbReference>
<dbReference type="SMART" id="SM00065">
    <property type="entry name" value="GAF"/>
    <property type="match status" value="1"/>
</dbReference>
<dbReference type="SMART" id="SM00052">
    <property type="entry name" value="EAL"/>
    <property type="match status" value="1"/>
</dbReference>
<dbReference type="InterPro" id="IPR011006">
    <property type="entry name" value="CheY-like_superfamily"/>
</dbReference>
<dbReference type="SMART" id="SM00448">
    <property type="entry name" value="REC"/>
    <property type="match status" value="1"/>
</dbReference>
<dbReference type="PANTHER" id="PTHR33121">
    <property type="entry name" value="CYCLIC DI-GMP PHOSPHODIESTERASE PDEF"/>
    <property type="match status" value="1"/>
</dbReference>
<organism evidence="7 8">
    <name type="scientific">Marinospirillum celere</name>
    <dbReference type="NCBI Taxonomy" id="1122252"/>
    <lineage>
        <taxon>Bacteria</taxon>
        <taxon>Pseudomonadati</taxon>
        <taxon>Pseudomonadota</taxon>
        <taxon>Gammaproteobacteria</taxon>
        <taxon>Oceanospirillales</taxon>
        <taxon>Oceanospirillaceae</taxon>
        <taxon>Marinospirillum</taxon>
    </lineage>
</organism>
<evidence type="ECO:0000256" key="2">
    <source>
        <dbReference type="ARBA" id="ARBA00022777"/>
    </source>
</evidence>
<dbReference type="SUPFAM" id="SSF55073">
    <property type="entry name" value="Nucleotide cyclase"/>
    <property type="match status" value="1"/>
</dbReference>
<dbReference type="Pfam" id="PF00990">
    <property type="entry name" value="GGDEF"/>
    <property type="match status" value="1"/>
</dbReference>
<dbReference type="RefSeq" id="WP_091962886.1">
    <property type="nucleotide sequence ID" value="NZ_FOLH01000004.1"/>
</dbReference>
<dbReference type="AlphaFoldDB" id="A0A1I1HTI4"/>